<dbReference type="InParanoid" id="E3NAC4"/>
<name>E3NAC4_CAERE</name>
<dbReference type="AlphaFoldDB" id="E3NAC4"/>
<sequence length="383" mass="42417">MIWSLILLTIGVGSKILLCVRLPLLSPTYLSSIVASNSIIKKDIPCRDLIDEAKDYHLLPERRSLLKSFKCTPRACQRVPGLIVAIGGLMHQSQSKSSVEIYDPIQQKWSSIEGVVTLRTRVGVAVHQRQVYAIGGFNGQDRMDLVEKFDYDTLKWTTLAPLNRKRSALAAAFLSNRLYVCGGYDGNHSLSTMEIYDINKNVWDAGPQMENQRSAAGVTVLDNKYIYESFPSTISIPSFPVCGGHDGMQIFATVERLDTETLQWERAPSMIQQRCRFGAATFKGKIYVAGGYDGTSFLKSVEVFDPKDGKWAPVSAMNMRRSRVSLVATNEGLFAVAGFDGENNLCSMEQYDDVTDQWTVTTPLTCHEGGVGVGVIPMPPHML</sequence>
<keyword evidence="2" id="KW-0677">Repeat</keyword>
<proteinExistence type="predicted"/>
<dbReference type="PANTHER" id="PTHR24412:SF451">
    <property type="entry name" value="KELCH-LIKE PROTEIN 20"/>
    <property type="match status" value="1"/>
</dbReference>
<gene>
    <name evidence="3" type="primary">Cre-kel-3</name>
    <name evidence="3" type="ORF">CRE_31471</name>
</gene>
<dbReference type="OMA" id="KVAPMNI"/>
<evidence type="ECO:0000313" key="3">
    <source>
        <dbReference type="EMBL" id="EFO91073.1"/>
    </source>
</evidence>
<dbReference type="eggNOG" id="KOG4441">
    <property type="taxonomic scope" value="Eukaryota"/>
</dbReference>
<accession>E3NAC4</accession>
<keyword evidence="1" id="KW-0880">Kelch repeat</keyword>
<evidence type="ECO:0000256" key="1">
    <source>
        <dbReference type="ARBA" id="ARBA00022441"/>
    </source>
</evidence>
<dbReference type="InterPro" id="IPR006652">
    <property type="entry name" value="Kelch_1"/>
</dbReference>
<dbReference type="Gene3D" id="2.120.10.80">
    <property type="entry name" value="Kelch-type beta propeller"/>
    <property type="match status" value="2"/>
</dbReference>
<protein>
    <submittedName>
        <fullName evidence="3">CRE-KEL-3 protein</fullName>
    </submittedName>
</protein>
<dbReference type="Pfam" id="PF01344">
    <property type="entry name" value="Kelch_1"/>
    <property type="match status" value="3"/>
</dbReference>
<dbReference type="InterPro" id="IPR015915">
    <property type="entry name" value="Kelch-typ_b-propeller"/>
</dbReference>
<organism evidence="4">
    <name type="scientific">Caenorhabditis remanei</name>
    <name type="common">Caenorhabditis vulgaris</name>
    <dbReference type="NCBI Taxonomy" id="31234"/>
    <lineage>
        <taxon>Eukaryota</taxon>
        <taxon>Metazoa</taxon>
        <taxon>Ecdysozoa</taxon>
        <taxon>Nematoda</taxon>
        <taxon>Chromadorea</taxon>
        <taxon>Rhabditida</taxon>
        <taxon>Rhabditina</taxon>
        <taxon>Rhabditomorpha</taxon>
        <taxon>Rhabditoidea</taxon>
        <taxon>Rhabditidae</taxon>
        <taxon>Peloderinae</taxon>
        <taxon>Caenorhabditis</taxon>
    </lineage>
</organism>
<dbReference type="Pfam" id="PF24681">
    <property type="entry name" value="Kelch_KLHDC2_KLHL20_DRC7"/>
    <property type="match status" value="1"/>
</dbReference>
<dbReference type="Proteomes" id="UP000008281">
    <property type="component" value="Unassembled WGS sequence"/>
</dbReference>
<evidence type="ECO:0000256" key="2">
    <source>
        <dbReference type="ARBA" id="ARBA00022737"/>
    </source>
</evidence>
<dbReference type="PANTHER" id="PTHR24412">
    <property type="entry name" value="KELCH PROTEIN"/>
    <property type="match status" value="1"/>
</dbReference>
<dbReference type="FunCoup" id="E3NAC4">
    <property type="interactions" value="2901"/>
</dbReference>
<dbReference type="STRING" id="31234.E3NAC4"/>
<dbReference type="OrthoDB" id="20684at2759"/>
<reference evidence="3" key="1">
    <citation type="submission" date="2007-07" db="EMBL/GenBank/DDBJ databases">
        <title>PCAP assembly of the Caenorhabditis remanei genome.</title>
        <authorList>
            <consortium name="The Caenorhabditis remanei Sequencing Consortium"/>
            <person name="Wilson R.K."/>
        </authorList>
    </citation>
    <scope>NUCLEOTIDE SEQUENCE [LARGE SCALE GENOMIC DNA]</scope>
    <source>
        <strain evidence="3">PB4641</strain>
    </source>
</reference>
<dbReference type="SUPFAM" id="SSF117281">
    <property type="entry name" value="Kelch motif"/>
    <property type="match status" value="2"/>
</dbReference>
<dbReference type="HOGENOM" id="CLU_004253_10_1_1"/>
<dbReference type="SMART" id="SM00612">
    <property type="entry name" value="Kelch"/>
    <property type="match status" value="6"/>
</dbReference>
<keyword evidence="4" id="KW-1185">Reference proteome</keyword>
<dbReference type="PRINTS" id="PR00501">
    <property type="entry name" value="KELCHREPEAT"/>
</dbReference>
<dbReference type="EMBL" id="DS268574">
    <property type="protein sequence ID" value="EFO91073.1"/>
    <property type="molecule type" value="Genomic_DNA"/>
</dbReference>
<evidence type="ECO:0000313" key="4">
    <source>
        <dbReference type="Proteomes" id="UP000008281"/>
    </source>
</evidence>
<dbReference type="Gene3D" id="1.25.40.420">
    <property type="match status" value="1"/>
</dbReference>